<dbReference type="CDD" id="cd00086">
    <property type="entry name" value="homeodomain"/>
    <property type="match status" value="1"/>
</dbReference>
<reference evidence="13" key="1">
    <citation type="submission" date="2021-08" db="EMBL/GenBank/DDBJ databases">
        <title>WGS assembly of Ceratopteris richardii.</title>
        <authorList>
            <person name="Marchant D.B."/>
            <person name="Chen G."/>
            <person name="Jenkins J."/>
            <person name="Shu S."/>
            <person name="Leebens-Mack J."/>
            <person name="Grimwood J."/>
            <person name="Schmutz J."/>
            <person name="Soltis P."/>
            <person name="Soltis D."/>
            <person name="Chen Z.-H."/>
        </authorList>
    </citation>
    <scope>NUCLEOTIDE SEQUENCE</scope>
    <source>
        <strain evidence="13">Whitten #5841</strain>
        <tissue evidence="13">Leaf</tissue>
    </source>
</reference>
<dbReference type="Gene3D" id="1.10.10.60">
    <property type="entry name" value="Homeodomain-like"/>
    <property type="match status" value="1"/>
</dbReference>
<dbReference type="SMART" id="SM00234">
    <property type="entry name" value="START"/>
    <property type="match status" value="1"/>
</dbReference>
<name>A0A8T2SUB3_CERRI</name>
<protein>
    <submittedName>
        <fullName evidence="13">Uncharacterized protein</fullName>
    </submittedName>
</protein>
<proteinExistence type="inferred from homology"/>
<evidence type="ECO:0000256" key="4">
    <source>
        <dbReference type="ARBA" id="ARBA00023054"/>
    </source>
</evidence>
<comment type="similarity">
    <text evidence="2">Belongs to the HD-ZIP homeobox family. Class III subfamily.</text>
</comment>
<dbReference type="GO" id="GO:0003677">
    <property type="term" value="F:DNA binding"/>
    <property type="evidence" value="ECO:0007669"/>
    <property type="project" value="UniProtKB-UniRule"/>
</dbReference>
<dbReference type="PANTHER" id="PTHR45950:SF7">
    <property type="entry name" value="HOMEOBOX-LEUCINE ZIPPER PROTEIN ATHB-14"/>
    <property type="match status" value="1"/>
</dbReference>
<dbReference type="PROSITE" id="PS50071">
    <property type="entry name" value="HOMEOBOX_2"/>
    <property type="match status" value="1"/>
</dbReference>
<dbReference type="InterPro" id="IPR023393">
    <property type="entry name" value="START-like_dom_sf"/>
</dbReference>
<dbReference type="OrthoDB" id="1867783at2759"/>
<dbReference type="InterPro" id="IPR002913">
    <property type="entry name" value="START_lipid-bd_dom"/>
</dbReference>
<keyword evidence="6 9" id="KW-0371">Homeobox</keyword>
<feature type="domain" description="Homeobox" evidence="11">
    <location>
        <begin position="20"/>
        <end position="76"/>
    </location>
</feature>
<dbReference type="Pfam" id="PF01852">
    <property type="entry name" value="START"/>
    <property type="match status" value="1"/>
</dbReference>
<keyword evidence="7" id="KW-0804">Transcription</keyword>
<dbReference type="GO" id="GO:0005634">
    <property type="term" value="C:nucleus"/>
    <property type="evidence" value="ECO:0007669"/>
    <property type="project" value="UniProtKB-SubCell"/>
</dbReference>
<gene>
    <name evidence="13" type="ORF">KP509_18G068400</name>
</gene>
<dbReference type="EMBL" id="CM035423">
    <property type="protein sequence ID" value="KAH7366219.1"/>
    <property type="molecule type" value="Genomic_DNA"/>
</dbReference>
<evidence type="ECO:0000313" key="14">
    <source>
        <dbReference type="Proteomes" id="UP000825935"/>
    </source>
</evidence>
<dbReference type="Pfam" id="PF00046">
    <property type="entry name" value="Homeodomain"/>
    <property type="match status" value="1"/>
</dbReference>
<keyword evidence="5 9" id="KW-0238">DNA-binding</keyword>
<dbReference type="PANTHER" id="PTHR45950">
    <property type="entry name" value="HOMEOBOX-LEUCINE ZIPPER PROTEIN ATHB-14"/>
    <property type="match status" value="1"/>
</dbReference>
<evidence type="ECO:0000256" key="3">
    <source>
        <dbReference type="ARBA" id="ARBA00023015"/>
    </source>
</evidence>
<dbReference type="SUPFAM" id="SSF55961">
    <property type="entry name" value="Bet v1-like"/>
    <property type="match status" value="1"/>
</dbReference>
<dbReference type="OMA" id="RECSFLA"/>
<dbReference type="InterPro" id="IPR044830">
    <property type="entry name" value="HD-Zip_III"/>
</dbReference>
<evidence type="ECO:0000259" key="12">
    <source>
        <dbReference type="PROSITE" id="PS50848"/>
    </source>
</evidence>
<dbReference type="InterPro" id="IPR001356">
    <property type="entry name" value="HD"/>
</dbReference>
<evidence type="ECO:0000259" key="11">
    <source>
        <dbReference type="PROSITE" id="PS50071"/>
    </source>
</evidence>
<comment type="subcellular location">
    <subcellularLocation>
        <location evidence="1 9 10">Nucleus</location>
    </subcellularLocation>
</comment>
<dbReference type="Proteomes" id="UP000825935">
    <property type="component" value="Chromosome 18"/>
</dbReference>
<evidence type="ECO:0000256" key="5">
    <source>
        <dbReference type="ARBA" id="ARBA00023125"/>
    </source>
</evidence>
<keyword evidence="8 9" id="KW-0539">Nucleus</keyword>
<dbReference type="InterPro" id="IPR013978">
    <property type="entry name" value="MEKHLA"/>
</dbReference>
<dbReference type="Pfam" id="PF08670">
    <property type="entry name" value="MEKHLA"/>
    <property type="match status" value="2"/>
</dbReference>
<dbReference type="PROSITE" id="PS50848">
    <property type="entry name" value="START"/>
    <property type="match status" value="1"/>
</dbReference>
<feature type="DNA-binding region" description="Homeobox" evidence="9">
    <location>
        <begin position="22"/>
        <end position="77"/>
    </location>
</feature>
<evidence type="ECO:0000256" key="1">
    <source>
        <dbReference type="ARBA" id="ARBA00004123"/>
    </source>
</evidence>
<keyword evidence="4" id="KW-0175">Coiled coil</keyword>
<evidence type="ECO:0000256" key="2">
    <source>
        <dbReference type="ARBA" id="ARBA00010338"/>
    </source>
</evidence>
<dbReference type="GO" id="GO:0003700">
    <property type="term" value="F:DNA-binding transcription factor activity"/>
    <property type="evidence" value="ECO:0007669"/>
    <property type="project" value="InterPro"/>
</dbReference>
<evidence type="ECO:0000256" key="10">
    <source>
        <dbReference type="RuleBase" id="RU000682"/>
    </source>
</evidence>
<evidence type="ECO:0000313" key="13">
    <source>
        <dbReference type="EMBL" id="KAH7366219.1"/>
    </source>
</evidence>
<feature type="domain" description="START" evidence="12">
    <location>
        <begin position="162"/>
        <end position="390"/>
    </location>
</feature>
<keyword evidence="3" id="KW-0805">Transcription regulation</keyword>
<dbReference type="SUPFAM" id="SSF46689">
    <property type="entry name" value="Homeodomain-like"/>
    <property type="match status" value="1"/>
</dbReference>
<dbReference type="SMART" id="SM00389">
    <property type="entry name" value="HOX"/>
    <property type="match status" value="1"/>
</dbReference>
<sequence length="871" mass="96749">MAVSKMKDARSLADSCKYVRYTQEQVQALERLYAECPNPSSFRRLQLLRECPILSKIEPKQIKVWFQNRRCRDKQRKEASRLANLNEKLSAMNRVLVEENESLSKQAIQLVLQNQKIRKQLKQLHCHESSVKLDQNGLSSTENSSDSVVTNIMNHQTLQLPRDAGPLRLAAIAEETLTEFLAKATGTAVEWIQMPGMKPGPDSIGIVAVSDGSNGIAARACGLVGLDPAKIVELLKNRPLWLSDCRRMEVVGTCTSTSGGMVELLYMQFYAPTTLAMPRDFYTLRYTTVLDDCNVVVCERSLPLSHGDPVLPPPDQFVRAKMHSSGYLIRPYGGVGSIVYLVDHMDLQPETVPEVLRPLYESSPVLAQRVTMGAMRYLRTVAHDVDGDSSPVRGLQPAVIRTLTQRMARGFNEAINCLSDDGWSSMPSDGMDDVTIAVNTYPVSRISQGQFLFCDRLPAASDGVLCAKTSMLLQNVPPALLIRFLREHRSEWADLEVCTDIAASLGHAPLASRRGVSCYGSAPLLLSHSPEQRELLELLQMDSPTVFQDGGFYAKDNFLLQLCTGLDEASVGASAQLVFAPVSVSVSEDMPLVSSGFRVVPLDSSLANEHEMARTLDLASVLESGGRIISPSADKGPTCPMRSILTIAFQFPCEIQTFECVATLARKYVRTVVASILRVAMALASNLSPPADLKQTPGTPELLILVQRMLQSYESHFGIELLKGHSESIDTLFKLLWHHPDAILCCIVKASPELIFANQSGLDMLETSSNELQTLDWQKMLDENERKSFCTELDEVLQRVSTNIFNERSELYFRSYALVRFCSRVQGFAYLPRGVRISATGRVATFERGVAWKVHSEMPECLAYMFVKWSF</sequence>
<keyword evidence="14" id="KW-1185">Reference proteome</keyword>
<dbReference type="AlphaFoldDB" id="A0A8T2SUB3"/>
<dbReference type="Gene3D" id="3.30.530.20">
    <property type="match status" value="1"/>
</dbReference>
<dbReference type="GO" id="GO:0008289">
    <property type="term" value="F:lipid binding"/>
    <property type="evidence" value="ECO:0007669"/>
    <property type="project" value="InterPro"/>
</dbReference>
<dbReference type="InterPro" id="IPR009057">
    <property type="entry name" value="Homeodomain-like_sf"/>
</dbReference>
<evidence type="ECO:0000256" key="6">
    <source>
        <dbReference type="ARBA" id="ARBA00023155"/>
    </source>
</evidence>
<evidence type="ECO:0000256" key="7">
    <source>
        <dbReference type="ARBA" id="ARBA00023163"/>
    </source>
</evidence>
<dbReference type="CDD" id="cd14686">
    <property type="entry name" value="bZIP"/>
    <property type="match status" value="1"/>
</dbReference>
<accession>A0A8T2SUB3</accession>
<evidence type="ECO:0000256" key="9">
    <source>
        <dbReference type="PROSITE-ProRule" id="PRU00108"/>
    </source>
</evidence>
<comment type="caution">
    <text evidence="13">The sequence shown here is derived from an EMBL/GenBank/DDBJ whole genome shotgun (WGS) entry which is preliminary data.</text>
</comment>
<evidence type="ECO:0000256" key="8">
    <source>
        <dbReference type="ARBA" id="ARBA00023242"/>
    </source>
</evidence>
<organism evidence="13 14">
    <name type="scientific">Ceratopteris richardii</name>
    <name type="common">Triangle waterfern</name>
    <dbReference type="NCBI Taxonomy" id="49495"/>
    <lineage>
        <taxon>Eukaryota</taxon>
        <taxon>Viridiplantae</taxon>
        <taxon>Streptophyta</taxon>
        <taxon>Embryophyta</taxon>
        <taxon>Tracheophyta</taxon>
        <taxon>Polypodiopsida</taxon>
        <taxon>Polypodiidae</taxon>
        <taxon>Polypodiales</taxon>
        <taxon>Pteridineae</taxon>
        <taxon>Pteridaceae</taxon>
        <taxon>Parkerioideae</taxon>
        <taxon>Ceratopteris</taxon>
    </lineage>
</organism>